<dbReference type="EMBL" id="JAPRAT010000001">
    <property type="protein sequence ID" value="MCZ0701721.1"/>
    <property type="molecule type" value="Genomic_DNA"/>
</dbReference>
<dbReference type="SMART" id="SM00450">
    <property type="entry name" value="RHOD"/>
    <property type="match status" value="1"/>
</dbReference>
<evidence type="ECO:0000313" key="2">
    <source>
        <dbReference type="EMBL" id="MCZ0701721.1"/>
    </source>
</evidence>
<dbReference type="CDD" id="cd00158">
    <property type="entry name" value="RHOD"/>
    <property type="match status" value="1"/>
</dbReference>
<gene>
    <name evidence="2" type="ORF">OWO01_00665</name>
</gene>
<dbReference type="AlphaFoldDB" id="A0A9J6R8W0"/>
<dbReference type="SUPFAM" id="SSF52821">
    <property type="entry name" value="Rhodanese/Cell cycle control phosphatase"/>
    <property type="match status" value="1"/>
</dbReference>
<dbReference type="InterPro" id="IPR001763">
    <property type="entry name" value="Rhodanese-like_dom"/>
</dbReference>
<evidence type="ECO:0000259" key="1">
    <source>
        <dbReference type="PROSITE" id="PS50206"/>
    </source>
</evidence>
<comment type="caution">
    <text evidence="2">The sequence shown here is derived from an EMBL/GenBank/DDBJ whole genome shotgun (WGS) entry which is preliminary data.</text>
</comment>
<dbReference type="InterPro" id="IPR050229">
    <property type="entry name" value="GlpE_sulfurtransferase"/>
</dbReference>
<dbReference type="Pfam" id="PF00581">
    <property type="entry name" value="Rhodanese"/>
    <property type="match status" value="1"/>
</dbReference>
<evidence type="ECO:0000313" key="3">
    <source>
        <dbReference type="Proteomes" id="UP001084197"/>
    </source>
</evidence>
<sequence length="96" mass="10991">MKEIQTKELENRLSNGEKVNIIDVREPFELEVSKIPGVINIPMGEIPLRMEELDRKKHYYLICRSGARSGDVGVFLTEHGYNVTNITGGMLNWTEK</sequence>
<keyword evidence="3" id="KW-1185">Reference proteome</keyword>
<dbReference type="PROSITE" id="PS50206">
    <property type="entry name" value="RHODANESE_3"/>
    <property type="match status" value="1"/>
</dbReference>
<dbReference type="PANTHER" id="PTHR43031">
    <property type="entry name" value="FAD-DEPENDENT OXIDOREDUCTASE"/>
    <property type="match status" value="1"/>
</dbReference>
<dbReference type="PANTHER" id="PTHR43031:SF17">
    <property type="entry name" value="SULFURTRANSFERASE YTWF-RELATED"/>
    <property type="match status" value="1"/>
</dbReference>
<reference evidence="2" key="1">
    <citation type="submission" date="2022-11" db="EMBL/GenBank/DDBJ databases">
        <title>WGS of Natronobacillus azotifigens 24KS-1, an anaerobic diazotrophic haloalkaliphile from soda-rich habitats.</title>
        <authorList>
            <person name="Sorokin D.Y."/>
            <person name="Merkel A.Y."/>
        </authorList>
    </citation>
    <scope>NUCLEOTIDE SEQUENCE</scope>
    <source>
        <strain evidence="2">24KS-1</strain>
    </source>
</reference>
<protein>
    <submittedName>
        <fullName evidence="2">Rhodanese-like domain-containing protein</fullName>
    </submittedName>
</protein>
<dbReference type="Gene3D" id="3.40.250.10">
    <property type="entry name" value="Rhodanese-like domain"/>
    <property type="match status" value="1"/>
</dbReference>
<dbReference type="RefSeq" id="WP_268778484.1">
    <property type="nucleotide sequence ID" value="NZ_JAPRAT010000001.1"/>
</dbReference>
<dbReference type="Proteomes" id="UP001084197">
    <property type="component" value="Unassembled WGS sequence"/>
</dbReference>
<proteinExistence type="predicted"/>
<accession>A0A9J6R8W0</accession>
<name>A0A9J6R8W0_9BACI</name>
<organism evidence="2 3">
    <name type="scientific">Natronobacillus azotifigens</name>
    <dbReference type="NCBI Taxonomy" id="472978"/>
    <lineage>
        <taxon>Bacteria</taxon>
        <taxon>Bacillati</taxon>
        <taxon>Bacillota</taxon>
        <taxon>Bacilli</taxon>
        <taxon>Bacillales</taxon>
        <taxon>Bacillaceae</taxon>
        <taxon>Natronobacillus</taxon>
    </lineage>
</organism>
<feature type="domain" description="Rhodanese" evidence="1">
    <location>
        <begin position="15"/>
        <end position="95"/>
    </location>
</feature>
<dbReference type="InterPro" id="IPR036873">
    <property type="entry name" value="Rhodanese-like_dom_sf"/>
</dbReference>